<dbReference type="GO" id="GO:0016042">
    <property type="term" value="P:lipid catabolic process"/>
    <property type="evidence" value="ECO:0007669"/>
    <property type="project" value="UniProtKB-UniRule"/>
</dbReference>
<feature type="short sequence motif" description="GXGXXG" evidence="4">
    <location>
        <begin position="23"/>
        <end position="28"/>
    </location>
</feature>
<dbReference type="AlphaFoldDB" id="A0A011M842"/>
<dbReference type="GO" id="GO:0004620">
    <property type="term" value="F:phospholipase activity"/>
    <property type="evidence" value="ECO:0007669"/>
    <property type="project" value="TreeGrafter"/>
</dbReference>
<dbReference type="SUPFAM" id="SSF52151">
    <property type="entry name" value="FabD/lysophospholipase-like"/>
    <property type="match status" value="1"/>
</dbReference>
<evidence type="ECO:0000313" key="7">
    <source>
        <dbReference type="Proteomes" id="UP000020218"/>
    </source>
</evidence>
<evidence type="ECO:0000256" key="1">
    <source>
        <dbReference type="ARBA" id="ARBA00022801"/>
    </source>
</evidence>
<gene>
    <name evidence="6" type="ORF">AW08_02883</name>
</gene>
<sequence length="387" mass="42144">MTRPNRDEHLFSPGPKRILALDGGGIRGVLTVQILKRIESLLRARAGGDDTFRLCDYFDLIGGTSTGAILAAGLATGMSAADLETLYQELGDAIFEPDLLRWGLLRAKFSKAPLEKALKRQFGDIRLGDPTRIRTGLAIMLKRFDTGSPWVVHNNPRGRYFSPRPGGKALANSEFLLWQIVRASTAAPHYFDPEKLVVGRDAGGKDQAGVFVDGGVSPHNNPSLQLLMLAWLRGYALQWPAGADRLLLVSCGTGINETALDPGQKAPAAAEAVIGLASLMDDALALNEQLLQWMSVSPTARVIDREVGDLATDHPGGGLPLLTYLRYNAHLDGDWLRANVRPDYSDADAKALREMDQPKNMPQLIEIGQAVARKVEEGHFPPVFDLR</sequence>
<dbReference type="PANTHER" id="PTHR24185:SF1">
    <property type="entry name" value="CALCIUM-INDEPENDENT PHOSPHOLIPASE A2-GAMMA"/>
    <property type="match status" value="1"/>
</dbReference>
<feature type="active site" description="Nucleophile" evidence="4">
    <location>
        <position position="65"/>
    </location>
</feature>
<dbReference type="PANTHER" id="PTHR24185">
    <property type="entry name" value="CALCIUM-INDEPENDENT PHOSPHOLIPASE A2-GAMMA"/>
    <property type="match status" value="1"/>
</dbReference>
<keyword evidence="7" id="KW-1185">Reference proteome</keyword>
<comment type="caution">
    <text evidence="6">The sequence shown here is derived from an EMBL/GenBank/DDBJ whole genome shotgun (WGS) entry which is preliminary data.</text>
</comment>
<name>A0A011M842_9PROT</name>
<protein>
    <submittedName>
        <fullName evidence="6">Patatin</fullName>
    </submittedName>
</protein>
<evidence type="ECO:0000256" key="3">
    <source>
        <dbReference type="ARBA" id="ARBA00023098"/>
    </source>
</evidence>
<evidence type="ECO:0000259" key="5">
    <source>
        <dbReference type="PROSITE" id="PS51635"/>
    </source>
</evidence>
<dbReference type="Proteomes" id="UP000020218">
    <property type="component" value="Unassembled WGS sequence"/>
</dbReference>
<dbReference type="GO" id="GO:0016020">
    <property type="term" value="C:membrane"/>
    <property type="evidence" value="ECO:0007669"/>
    <property type="project" value="TreeGrafter"/>
</dbReference>
<evidence type="ECO:0000256" key="4">
    <source>
        <dbReference type="PROSITE-ProRule" id="PRU01161"/>
    </source>
</evidence>
<feature type="active site" description="Proton acceptor" evidence="4">
    <location>
        <position position="213"/>
    </location>
</feature>
<dbReference type="PROSITE" id="PS51635">
    <property type="entry name" value="PNPLA"/>
    <property type="match status" value="1"/>
</dbReference>
<reference evidence="6" key="1">
    <citation type="submission" date="2014-02" db="EMBL/GenBank/DDBJ databases">
        <title>Expanding our view of genomic diversity in Candidatus Accumulibacter clades.</title>
        <authorList>
            <person name="Skennerton C.T."/>
            <person name="Barr J.J."/>
            <person name="Slater F.R."/>
            <person name="Bond P.L."/>
            <person name="Tyson G.W."/>
        </authorList>
    </citation>
    <scope>NUCLEOTIDE SEQUENCE [LARGE SCALE GENOMIC DNA]</scope>
</reference>
<dbReference type="Gene3D" id="3.40.1090.10">
    <property type="entry name" value="Cytosolic phospholipase A2 catalytic domain"/>
    <property type="match status" value="1"/>
</dbReference>
<dbReference type="PATRIC" id="fig|1454001.3.peg.2950"/>
<dbReference type="Pfam" id="PF01734">
    <property type="entry name" value="Patatin"/>
    <property type="match status" value="1"/>
</dbReference>
<dbReference type="InterPro" id="IPR016035">
    <property type="entry name" value="Acyl_Trfase/lysoPLipase"/>
</dbReference>
<dbReference type="GO" id="GO:0006631">
    <property type="term" value="P:fatty acid metabolic process"/>
    <property type="evidence" value="ECO:0007669"/>
    <property type="project" value="TreeGrafter"/>
</dbReference>
<keyword evidence="2 4" id="KW-0442">Lipid degradation</keyword>
<dbReference type="EMBL" id="JFAX01000018">
    <property type="protein sequence ID" value="EXI65858.1"/>
    <property type="molecule type" value="Genomic_DNA"/>
</dbReference>
<feature type="short sequence motif" description="DGA/G" evidence="4">
    <location>
        <begin position="213"/>
        <end position="215"/>
    </location>
</feature>
<accession>A0A011M842</accession>
<evidence type="ECO:0000313" key="6">
    <source>
        <dbReference type="EMBL" id="EXI65858.1"/>
    </source>
</evidence>
<keyword evidence="3 4" id="KW-0443">Lipid metabolism</keyword>
<feature type="short sequence motif" description="GXSXG" evidence="4">
    <location>
        <begin position="63"/>
        <end position="67"/>
    </location>
</feature>
<organism evidence="6 7">
    <name type="scientific">Candidatus Accumulibacter adjunctus</name>
    <dbReference type="NCBI Taxonomy" id="1454001"/>
    <lineage>
        <taxon>Bacteria</taxon>
        <taxon>Pseudomonadati</taxon>
        <taxon>Pseudomonadota</taxon>
        <taxon>Betaproteobacteria</taxon>
        <taxon>Candidatus Accumulibacter</taxon>
    </lineage>
</organism>
<dbReference type="STRING" id="1454001.AW08_02883"/>
<feature type="domain" description="PNPLA" evidence="5">
    <location>
        <begin position="19"/>
        <end position="227"/>
    </location>
</feature>
<evidence type="ECO:0000256" key="2">
    <source>
        <dbReference type="ARBA" id="ARBA00022963"/>
    </source>
</evidence>
<proteinExistence type="predicted"/>
<dbReference type="InterPro" id="IPR002641">
    <property type="entry name" value="PNPLA_dom"/>
</dbReference>
<keyword evidence="1 4" id="KW-0378">Hydrolase</keyword>